<keyword evidence="2" id="KW-1185">Reference proteome</keyword>
<dbReference type="Proteomes" id="UP001152798">
    <property type="component" value="Chromosome 2"/>
</dbReference>
<dbReference type="OrthoDB" id="6618171at2759"/>
<gene>
    <name evidence="1" type="ORF">NEZAVI_LOCUS3859</name>
</gene>
<protein>
    <submittedName>
        <fullName evidence="1">Uncharacterized protein</fullName>
    </submittedName>
</protein>
<sequence length="1020" mass="118814">MKYTVEFEKKLRNKLFYLYHLPIVSNDNCRHYIRKLFLYKKLEILSFQKAISKFKNEDLPTIFYGPLGYLFDLIKNKYNYKNYLPSVKKNMKLISSNKYYSYKETRIHEYSDISLLVYSYLFLKFVNEHKDKKLSFNHILYEFLYICDDEHMIDNISEMCHTYYFNVLKNKTILAITDKKMENLKSSKASLDNPFQDQNVRKHIIKNNSKKEVSEMFGHNNVITYSNINNPDFSTNKTINKSDLTNYTLSQQNNECSNKVSNRVNSKNIILSKTNDITKIKGWRKKKFDLKNIGKGNISCTNRDVASVNLSSKNTSFLNAKKELLVEDHHIIAKSIDTNLKNIQEENMSYSTEKDVSSTNICLEITRFLEVKLEGSSVDEDHIENCMDSFIGDTDNDANDDSLNIPNNLYLKHLSEDLIHQNVLEEETIENSYLQVNYHLENTSFQLQKPYKKKKKSEKLLKKDSDKIVRLFNIVNKLNPFSLADVFIWCCTHSRFGCSCTGKIIFLKYSKLIWKLSSQMSYLSVKDMSKITINNNFPNCHVFNPNIHSSRTIGSLFNYKLRNSDPIYRFKRIGEIINFVLSSTNSFIKVNSNNLLISNKQNVKELKPSFAVKMNKNNESITGEISINLSKEDISNEEKKISFKESSDETSHIIIKKGMSLEKKKLQAIKRSYGDGLTHLQEMKTISANSGSGRIDENRLGEHFNKSDIVKEKNKPFFQYGLVCLTTGFGFLIVKKFTKNELVIQDPLCHNNFRGFKDLFTANEWLNRLLKHRMIFESAETNLKWIVVKGFILKYLRPFDISLIEQPTKYVNKHGILTNMPVTSFNQEIKQSDIVKENYKTLFQYGLLCLTEGIGFLLVKTFTEDKLLVQDPIRRNIFRGFKDLDKANEWLNRIFKHHLMFESAEINLKWIIVKGRLLEYLYPFDKSLIFQPTKYINKDGILTDMPATCSNQEIKKSEMSNHYQQSGQNLTKRGACGEIIENMFNSEVVPSKKVKKCSVRLEIMNLNDNEGPSLLPKLPE</sequence>
<organism evidence="1 2">
    <name type="scientific">Nezara viridula</name>
    <name type="common">Southern green stink bug</name>
    <name type="synonym">Cimex viridulus</name>
    <dbReference type="NCBI Taxonomy" id="85310"/>
    <lineage>
        <taxon>Eukaryota</taxon>
        <taxon>Metazoa</taxon>
        <taxon>Ecdysozoa</taxon>
        <taxon>Arthropoda</taxon>
        <taxon>Hexapoda</taxon>
        <taxon>Insecta</taxon>
        <taxon>Pterygota</taxon>
        <taxon>Neoptera</taxon>
        <taxon>Paraneoptera</taxon>
        <taxon>Hemiptera</taxon>
        <taxon>Heteroptera</taxon>
        <taxon>Panheteroptera</taxon>
        <taxon>Pentatomomorpha</taxon>
        <taxon>Pentatomoidea</taxon>
        <taxon>Pentatomidae</taxon>
        <taxon>Pentatominae</taxon>
        <taxon>Nezara</taxon>
    </lineage>
</organism>
<evidence type="ECO:0000313" key="2">
    <source>
        <dbReference type="Proteomes" id="UP001152798"/>
    </source>
</evidence>
<accession>A0A9P0H0T4</accession>
<dbReference type="EMBL" id="OV725078">
    <property type="protein sequence ID" value="CAH1393148.1"/>
    <property type="molecule type" value="Genomic_DNA"/>
</dbReference>
<dbReference type="AlphaFoldDB" id="A0A9P0H0T4"/>
<proteinExistence type="predicted"/>
<evidence type="ECO:0000313" key="1">
    <source>
        <dbReference type="EMBL" id="CAH1393148.1"/>
    </source>
</evidence>
<reference evidence="1" key="1">
    <citation type="submission" date="2022-01" db="EMBL/GenBank/DDBJ databases">
        <authorList>
            <person name="King R."/>
        </authorList>
    </citation>
    <scope>NUCLEOTIDE SEQUENCE</scope>
</reference>
<name>A0A9P0H0T4_NEZVI</name>